<evidence type="ECO:0000313" key="1">
    <source>
        <dbReference type="EMBL" id="KGO32187.1"/>
    </source>
</evidence>
<dbReference type="Proteomes" id="UP000030023">
    <property type="component" value="Unassembled WGS sequence"/>
</dbReference>
<reference evidence="1 2" key="1">
    <citation type="journal article" date="2014" name="Antonie Van Leeuwenhoek">
        <title>Oenococcus alcoholitolerans sp. nov., a lactic acid bacteria isolated from cachaca and ethanol fermentation processes.</title>
        <authorList>
            <person name="Badotti F."/>
            <person name="Moreira A.P."/>
            <person name="Tonon L.A."/>
            <person name="de Lucena B.T."/>
            <person name="Gomes Fde C."/>
            <person name="Kruger R."/>
            <person name="Thompson C.C."/>
            <person name="de Morais M.A.Jr."/>
            <person name="Rosa C.A."/>
            <person name="Thompson F.L."/>
        </authorList>
    </citation>
    <scope>NUCLEOTIDE SEQUENCE [LARGE SCALE GENOMIC DNA]</scope>
    <source>
        <strain evidence="1 2">UFRJ-M7.2.18</strain>
    </source>
</reference>
<keyword evidence="2" id="KW-1185">Reference proteome</keyword>
<comment type="caution">
    <text evidence="1">The sequence shown here is derived from an EMBL/GenBank/DDBJ whole genome shotgun (WGS) entry which is preliminary data.</text>
</comment>
<gene>
    <name evidence="1" type="ORF">Q757_02490</name>
</gene>
<organism evidence="1 2">
    <name type="scientific">Oenococcus alcoholitolerans</name>
    <dbReference type="NCBI Taxonomy" id="931074"/>
    <lineage>
        <taxon>Bacteria</taxon>
        <taxon>Bacillati</taxon>
        <taxon>Bacillota</taxon>
        <taxon>Bacilli</taxon>
        <taxon>Lactobacillales</taxon>
        <taxon>Lactobacillaceae</taxon>
        <taxon>Oenococcus</taxon>
    </lineage>
</organism>
<protein>
    <submittedName>
        <fullName evidence="1">Uncharacterized protein</fullName>
    </submittedName>
</protein>
<sequence>MLDNFIDNLLKQMTLDEKIGQLQQVTGDFFGSSGGAITGPIDDQAKNISKIMFTILVLF</sequence>
<proteinExistence type="predicted"/>
<accession>A0ABR4XRR5</accession>
<evidence type="ECO:0000313" key="2">
    <source>
        <dbReference type="Proteomes" id="UP000030023"/>
    </source>
</evidence>
<dbReference type="EMBL" id="AXCV01000071">
    <property type="protein sequence ID" value="KGO32187.1"/>
    <property type="molecule type" value="Genomic_DNA"/>
</dbReference>
<name>A0ABR4XRR5_9LACO</name>